<dbReference type="InterPro" id="IPR001611">
    <property type="entry name" value="Leu-rich_rpt"/>
</dbReference>
<evidence type="ECO:0000313" key="4">
    <source>
        <dbReference type="Proteomes" id="UP000693970"/>
    </source>
</evidence>
<dbReference type="Proteomes" id="UP000693970">
    <property type="component" value="Unassembled WGS sequence"/>
</dbReference>
<reference evidence="3" key="1">
    <citation type="journal article" date="2021" name="Sci. Rep.">
        <title>Diploid genomic architecture of Nitzschia inconspicua, an elite biomass production diatom.</title>
        <authorList>
            <person name="Oliver A."/>
            <person name="Podell S."/>
            <person name="Pinowska A."/>
            <person name="Traller J.C."/>
            <person name="Smith S.R."/>
            <person name="McClure R."/>
            <person name="Beliaev A."/>
            <person name="Bohutskyi P."/>
            <person name="Hill E.A."/>
            <person name="Rabines A."/>
            <person name="Zheng H."/>
            <person name="Allen L.Z."/>
            <person name="Kuo A."/>
            <person name="Grigoriev I.V."/>
            <person name="Allen A.E."/>
            <person name="Hazlebeck D."/>
            <person name="Allen E.E."/>
        </authorList>
    </citation>
    <scope>NUCLEOTIDE SEQUENCE</scope>
    <source>
        <strain evidence="3">Hildebrandi</strain>
    </source>
</reference>
<keyword evidence="1" id="KW-0433">Leucine-rich repeat</keyword>
<dbReference type="Pfam" id="PF13516">
    <property type="entry name" value="LRR_6"/>
    <property type="match status" value="1"/>
</dbReference>
<keyword evidence="4" id="KW-1185">Reference proteome</keyword>
<gene>
    <name evidence="3" type="ORF">IV203_011621</name>
</gene>
<accession>A0A9K3KS55</accession>
<keyword evidence="2" id="KW-0677">Repeat</keyword>
<dbReference type="PANTHER" id="PTHR24112">
    <property type="entry name" value="LEUCINE-RICH REPEAT, ISOFORM F-RELATED"/>
    <property type="match status" value="1"/>
</dbReference>
<evidence type="ECO:0000256" key="2">
    <source>
        <dbReference type="ARBA" id="ARBA00022737"/>
    </source>
</evidence>
<dbReference type="OrthoDB" id="120976at2759"/>
<sequence length="495" mass="55815">MRLFLHGRSQPSTIMQKLEMGCNNQLPSYTSLLLSNWNLDDTMDDVLDAVETFVSKQAIPDIILQNCNSDDPGRLEHLVSVLLNTAASQRGGSLTIRYDKQRNFPLGVAKGILLGAKQQLFTHASLHSLTLKGMTFTAETSLILQQALSNIPSLQELTIRGNFTLHEVDRRGCTIIGRQNTKSIKHLQEMECTIDIFYDILQGLSDLKVLDLQQCHVPDEYLADILEGLYPETLEILRLNGNMCGEESQQMLHEILIHEQCALKELDLSWQRQPKASKNFSILPLGWLAKVLAKDNTSLETLNLSDNRLLDQDVAELAVALKNNISLQSIRMQNCRISARGILALFHTLPHWSEQLKNVYVDGHQRVEKSSSTRRKIYQGLLENVYLKHLDLPDSCQSRRIAWVLELNKAGRRILLNPSELEETDASSSNSSSESSSSLASSDYAVVQDALWPTILERADRISRQEYLLEESCTNKGASAMFLLLREKGYQSLVR</sequence>
<organism evidence="3 4">
    <name type="scientific">Nitzschia inconspicua</name>
    <dbReference type="NCBI Taxonomy" id="303405"/>
    <lineage>
        <taxon>Eukaryota</taxon>
        <taxon>Sar</taxon>
        <taxon>Stramenopiles</taxon>
        <taxon>Ochrophyta</taxon>
        <taxon>Bacillariophyta</taxon>
        <taxon>Bacillariophyceae</taxon>
        <taxon>Bacillariophycidae</taxon>
        <taxon>Bacillariales</taxon>
        <taxon>Bacillariaceae</taxon>
        <taxon>Nitzschia</taxon>
    </lineage>
</organism>
<dbReference type="AlphaFoldDB" id="A0A9K3KS55"/>
<proteinExistence type="predicted"/>
<dbReference type="EMBL" id="JAGRRH010000019">
    <property type="protein sequence ID" value="KAG7349024.1"/>
    <property type="molecule type" value="Genomic_DNA"/>
</dbReference>
<dbReference type="InterPro" id="IPR051279">
    <property type="entry name" value="PP1-Reg/Actin-Interact_Protein"/>
</dbReference>
<dbReference type="PANTHER" id="PTHR24112:SF9">
    <property type="entry name" value="PROTEIN PHOSPHATASE 1 REGULATORY SUBUNIT 37"/>
    <property type="match status" value="1"/>
</dbReference>
<evidence type="ECO:0000256" key="1">
    <source>
        <dbReference type="ARBA" id="ARBA00022614"/>
    </source>
</evidence>
<comment type="caution">
    <text evidence="3">The sequence shown here is derived from an EMBL/GenBank/DDBJ whole genome shotgun (WGS) entry which is preliminary data.</text>
</comment>
<dbReference type="SMART" id="SM00368">
    <property type="entry name" value="LRR_RI"/>
    <property type="match status" value="4"/>
</dbReference>
<reference evidence="3" key="2">
    <citation type="submission" date="2021-04" db="EMBL/GenBank/DDBJ databases">
        <authorList>
            <person name="Podell S."/>
        </authorList>
    </citation>
    <scope>NUCLEOTIDE SEQUENCE</scope>
    <source>
        <strain evidence="3">Hildebrandi</strain>
    </source>
</reference>
<evidence type="ECO:0000313" key="3">
    <source>
        <dbReference type="EMBL" id="KAG7349024.1"/>
    </source>
</evidence>
<name>A0A9K3KS55_9STRA</name>
<protein>
    <submittedName>
        <fullName evidence="3">Leucine rich repeat LRR-containing protein</fullName>
    </submittedName>
</protein>